<evidence type="ECO:0000313" key="2">
    <source>
        <dbReference type="Proteomes" id="UP000664209"/>
    </source>
</evidence>
<dbReference type="AlphaFoldDB" id="A0A939RT73"/>
<protein>
    <submittedName>
        <fullName evidence="1">Uncharacterized protein</fullName>
    </submittedName>
</protein>
<reference evidence="1" key="1">
    <citation type="submission" date="2021-03" db="EMBL/GenBank/DDBJ databases">
        <title>Actinotalea soli sp. nov., isolated from soil.</title>
        <authorList>
            <person name="Ping W."/>
            <person name="Zhang J."/>
        </authorList>
    </citation>
    <scope>NUCLEOTIDE SEQUENCE</scope>
    <source>
        <strain evidence="1">BY-33</strain>
    </source>
</reference>
<dbReference type="RefSeq" id="WP_208054236.1">
    <property type="nucleotide sequence ID" value="NZ_JAGEMK010000001.1"/>
</dbReference>
<sequence length="73" mass="8223">MTRPQWGWAFLDDDGSELDRPLSPAFTSRFDAESWLGEHWRRLVDEDVRTARLQHQGAAVASPVALVPGPRHG</sequence>
<organism evidence="1 2">
    <name type="scientific">Actinotalea soli</name>
    <dbReference type="NCBI Taxonomy" id="2819234"/>
    <lineage>
        <taxon>Bacteria</taxon>
        <taxon>Bacillati</taxon>
        <taxon>Actinomycetota</taxon>
        <taxon>Actinomycetes</taxon>
        <taxon>Micrococcales</taxon>
        <taxon>Cellulomonadaceae</taxon>
        <taxon>Actinotalea</taxon>
    </lineage>
</organism>
<comment type="caution">
    <text evidence="1">The sequence shown here is derived from an EMBL/GenBank/DDBJ whole genome shotgun (WGS) entry which is preliminary data.</text>
</comment>
<accession>A0A939RT73</accession>
<proteinExistence type="predicted"/>
<dbReference type="Proteomes" id="UP000664209">
    <property type="component" value="Unassembled WGS sequence"/>
</dbReference>
<gene>
    <name evidence="1" type="ORF">J4G33_02195</name>
</gene>
<keyword evidence="2" id="KW-1185">Reference proteome</keyword>
<dbReference type="EMBL" id="JAGEMK010000001">
    <property type="protein sequence ID" value="MBO1750609.1"/>
    <property type="molecule type" value="Genomic_DNA"/>
</dbReference>
<evidence type="ECO:0000313" key="1">
    <source>
        <dbReference type="EMBL" id="MBO1750609.1"/>
    </source>
</evidence>
<name>A0A939RT73_9CELL</name>